<dbReference type="GO" id="GO:0006979">
    <property type="term" value="P:response to oxidative stress"/>
    <property type="evidence" value="ECO:0007669"/>
    <property type="project" value="InterPro"/>
</dbReference>
<feature type="signal peptide" evidence="3">
    <location>
        <begin position="1"/>
        <end position="18"/>
    </location>
</feature>
<evidence type="ECO:0000256" key="3">
    <source>
        <dbReference type="SAM" id="SignalP"/>
    </source>
</evidence>
<name>A0A9R0E1Y3_SPOFR</name>
<dbReference type="GeneID" id="118282278"/>
<dbReference type="InterPro" id="IPR019791">
    <property type="entry name" value="Haem_peroxidase_animal"/>
</dbReference>
<keyword evidence="4" id="KW-1185">Reference proteome</keyword>
<dbReference type="Proteomes" id="UP000829999">
    <property type="component" value="Chromosome 20"/>
</dbReference>
<proteinExistence type="predicted"/>
<dbReference type="PANTHER" id="PTHR11475">
    <property type="entry name" value="OXIDASE/PEROXIDASE"/>
    <property type="match status" value="1"/>
</dbReference>
<keyword evidence="2" id="KW-0349">Heme</keyword>
<dbReference type="GO" id="GO:0004601">
    <property type="term" value="F:peroxidase activity"/>
    <property type="evidence" value="ECO:0007669"/>
    <property type="project" value="UniProtKB-KW"/>
</dbReference>
<dbReference type="GO" id="GO:0020037">
    <property type="term" value="F:heme binding"/>
    <property type="evidence" value="ECO:0007669"/>
    <property type="project" value="InterPro"/>
</dbReference>
<dbReference type="PRINTS" id="PR00457">
    <property type="entry name" value="ANPEROXIDASE"/>
</dbReference>
<dbReference type="Gene3D" id="1.10.640.10">
    <property type="entry name" value="Haem peroxidase domain superfamily, animal type"/>
    <property type="match status" value="1"/>
</dbReference>
<sequence>MSLRSLILVCLCVGTSYGDVYDYFTAEPVSKSQLRFYENEGVTDTCTIDIKPCSANEPRRVDGSCVSLKKPGKGTYFTPMKRILPANYHNEYFPRLAQSGDELPLARTVRLNLVNEGKSSNLDFNHHYTGFGTFLFSDIGSVHDAENMLLETTYCCEEEHWNDYECTPNLLTPDDPVHRFTGIKCMNSTRPLTYQDYKCTKDTVRAPIKKATTMFDLSQLYNANNKGDKAVRSFVNGQLAVEEEDGHIYPPSSPDADCPNNQGNETRCFANYFNNLLPNALYVIWFVRHHNYIASKLAELNPCWSDDKLFTVAKDINIAYYLQIFLYEWLPLLEGRDNLIKAGIINKYNGFRDLYDEDESPEVTLEFTYAFRWFHLLQPTTAKFYDRHGNFIKDYPLLNATFHTGFVTLGDNIEYFTQSMIRAGCRAYDSTIDYDLAHRGFPGVQLSIDAPAGDLNKGRNLGVAPYVEYIKHFTGMDVKCFDDLAPFIPPGKIFLLKQVYGHVKDVDLLAAMWIEKTMEGGHIPLTFANIINDNIMRALKSDRHWYERPNRPDAFTRAQLNEIRKASVARLLCDVGDGIYEVPKNAIFNISPKNPMVSCKKVKGMDFSAWADDTCQSSNEMKY</sequence>
<dbReference type="PANTHER" id="PTHR11475:SF125">
    <property type="entry name" value="GH11385P"/>
    <property type="match status" value="1"/>
</dbReference>
<protein>
    <submittedName>
        <fullName evidence="5">Peroxidase</fullName>
    </submittedName>
</protein>
<reference evidence="5" key="1">
    <citation type="submission" date="2025-08" db="UniProtKB">
        <authorList>
            <consortium name="RefSeq"/>
        </authorList>
    </citation>
    <scope>IDENTIFICATION</scope>
    <source>
        <tissue evidence="5">Whole larval tissue</tissue>
    </source>
</reference>
<evidence type="ECO:0000256" key="2">
    <source>
        <dbReference type="PIRSR" id="PIRSR619791-2"/>
    </source>
</evidence>
<feature type="binding site" description="axial binding residue" evidence="2">
    <location>
        <position position="375"/>
    </location>
    <ligand>
        <name>heme b</name>
        <dbReference type="ChEBI" id="CHEBI:60344"/>
    </ligand>
    <ligandPart>
        <name>Fe</name>
        <dbReference type="ChEBI" id="CHEBI:18248"/>
    </ligandPart>
</feature>
<dbReference type="OrthoDB" id="823504at2759"/>
<dbReference type="InterPro" id="IPR010255">
    <property type="entry name" value="Haem_peroxidase_sf"/>
</dbReference>
<keyword evidence="3" id="KW-0732">Signal</keyword>
<dbReference type="Pfam" id="PF03098">
    <property type="entry name" value="An_peroxidase"/>
    <property type="match status" value="1"/>
</dbReference>
<evidence type="ECO:0000256" key="1">
    <source>
        <dbReference type="ARBA" id="ARBA00022559"/>
    </source>
</evidence>
<keyword evidence="1 5" id="KW-0560">Oxidoreductase</keyword>
<dbReference type="SUPFAM" id="SSF48113">
    <property type="entry name" value="Heme-dependent peroxidases"/>
    <property type="match status" value="1"/>
</dbReference>
<keyword evidence="2" id="KW-0408">Iron</keyword>
<evidence type="ECO:0000313" key="5">
    <source>
        <dbReference type="RefSeq" id="XP_050557454.1"/>
    </source>
</evidence>
<dbReference type="PROSITE" id="PS50292">
    <property type="entry name" value="PEROXIDASE_3"/>
    <property type="match status" value="1"/>
</dbReference>
<keyword evidence="2" id="KW-0479">Metal-binding</keyword>
<dbReference type="RefSeq" id="XP_050557454.1">
    <property type="nucleotide sequence ID" value="XM_050701497.1"/>
</dbReference>
<dbReference type="GO" id="GO:0046872">
    <property type="term" value="F:metal ion binding"/>
    <property type="evidence" value="ECO:0007669"/>
    <property type="project" value="UniProtKB-KW"/>
</dbReference>
<feature type="chain" id="PRO_5040303596" evidence="3">
    <location>
        <begin position="19"/>
        <end position="623"/>
    </location>
</feature>
<evidence type="ECO:0000313" key="4">
    <source>
        <dbReference type="Proteomes" id="UP000829999"/>
    </source>
</evidence>
<keyword evidence="1 5" id="KW-0575">Peroxidase</keyword>
<gene>
    <name evidence="5" type="primary">LOC118282278</name>
</gene>
<dbReference type="InterPro" id="IPR037120">
    <property type="entry name" value="Haem_peroxidase_sf_animal"/>
</dbReference>
<organism evidence="4 5">
    <name type="scientific">Spodoptera frugiperda</name>
    <name type="common">Fall armyworm</name>
    <dbReference type="NCBI Taxonomy" id="7108"/>
    <lineage>
        <taxon>Eukaryota</taxon>
        <taxon>Metazoa</taxon>
        <taxon>Ecdysozoa</taxon>
        <taxon>Arthropoda</taxon>
        <taxon>Hexapoda</taxon>
        <taxon>Insecta</taxon>
        <taxon>Pterygota</taxon>
        <taxon>Neoptera</taxon>
        <taxon>Endopterygota</taxon>
        <taxon>Lepidoptera</taxon>
        <taxon>Glossata</taxon>
        <taxon>Ditrysia</taxon>
        <taxon>Noctuoidea</taxon>
        <taxon>Noctuidae</taxon>
        <taxon>Amphipyrinae</taxon>
        <taxon>Spodoptera</taxon>
    </lineage>
</organism>
<dbReference type="AlphaFoldDB" id="A0A9R0E1Y3"/>
<accession>A0A9R0E1Y3</accession>